<dbReference type="SUPFAM" id="SSF56112">
    <property type="entry name" value="Protein kinase-like (PK-like)"/>
    <property type="match status" value="1"/>
</dbReference>
<dbReference type="InterPro" id="IPR045874">
    <property type="entry name" value="LRK10/LRL21-25-like"/>
</dbReference>
<organism evidence="10">
    <name type="scientific">Glycine soja</name>
    <name type="common">Wild soybean</name>
    <dbReference type="NCBI Taxonomy" id="3848"/>
    <lineage>
        <taxon>Eukaryota</taxon>
        <taxon>Viridiplantae</taxon>
        <taxon>Streptophyta</taxon>
        <taxon>Embryophyta</taxon>
        <taxon>Tracheophyta</taxon>
        <taxon>Spermatophyta</taxon>
        <taxon>Magnoliopsida</taxon>
        <taxon>eudicotyledons</taxon>
        <taxon>Gunneridae</taxon>
        <taxon>Pentapetalae</taxon>
        <taxon>rosids</taxon>
        <taxon>fabids</taxon>
        <taxon>Fabales</taxon>
        <taxon>Fabaceae</taxon>
        <taxon>Papilionoideae</taxon>
        <taxon>50 kb inversion clade</taxon>
        <taxon>NPAAA clade</taxon>
        <taxon>indigoferoid/millettioid clade</taxon>
        <taxon>Phaseoleae</taxon>
        <taxon>Glycine</taxon>
        <taxon>Glycine subgen. Soja</taxon>
    </lineage>
</organism>
<evidence type="ECO:0000256" key="8">
    <source>
        <dbReference type="SAM" id="MobiDB-lite"/>
    </source>
</evidence>
<dbReference type="Proteomes" id="UP000053555">
    <property type="component" value="Unassembled WGS sequence"/>
</dbReference>
<evidence type="ECO:0000259" key="9">
    <source>
        <dbReference type="PROSITE" id="PS50011"/>
    </source>
</evidence>
<keyword evidence="10" id="KW-0675">Receptor</keyword>
<dbReference type="InterPro" id="IPR001245">
    <property type="entry name" value="Ser-Thr/Tyr_kinase_cat_dom"/>
</dbReference>
<keyword evidence="6" id="KW-0472">Membrane</keyword>
<dbReference type="Gene3D" id="3.30.200.20">
    <property type="entry name" value="Phosphorylase Kinase, domain 1"/>
    <property type="match status" value="1"/>
</dbReference>
<dbReference type="EC" id="2.7.10.1" evidence="10"/>
<keyword evidence="4" id="KW-0732">Signal</keyword>
<dbReference type="GO" id="GO:0016020">
    <property type="term" value="C:membrane"/>
    <property type="evidence" value="ECO:0007669"/>
    <property type="project" value="UniProtKB-SubCell"/>
</dbReference>
<protein>
    <submittedName>
        <fullName evidence="10">G-type lectin S-receptor-like serine/threonine-protein kinase</fullName>
        <ecNumber evidence="10">2.7.10.1</ecNumber>
    </submittedName>
</protein>
<dbReference type="PROSITE" id="PS50011">
    <property type="entry name" value="PROTEIN_KINASE_DOM"/>
    <property type="match status" value="1"/>
</dbReference>
<dbReference type="GO" id="GO:0005524">
    <property type="term" value="F:ATP binding"/>
    <property type="evidence" value="ECO:0007669"/>
    <property type="project" value="InterPro"/>
</dbReference>
<keyword evidence="10" id="KW-0430">Lectin</keyword>
<accession>A0A0B2Q5Q6</accession>
<keyword evidence="5" id="KW-1133">Transmembrane helix</keyword>
<dbReference type="FunFam" id="1.10.510.10:FF:000537">
    <property type="entry name" value="Putative receptor-like protein kinase"/>
    <property type="match status" value="1"/>
</dbReference>
<dbReference type="AlphaFoldDB" id="A0A0B2Q5Q6"/>
<dbReference type="PROSITE" id="PS00108">
    <property type="entry name" value="PROTEIN_KINASE_ST"/>
    <property type="match status" value="1"/>
</dbReference>
<evidence type="ECO:0000256" key="5">
    <source>
        <dbReference type="ARBA" id="ARBA00022989"/>
    </source>
</evidence>
<dbReference type="SMART" id="SM00220">
    <property type="entry name" value="S_TKc"/>
    <property type="match status" value="1"/>
</dbReference>
<comment type="subcellular location">
    <subcellularLocation>
        <location evidence="1">Membrane</location>
        <topology evidence="1">Single-pass type I membrane protein</topology>
    </subcellularLocation>
</comment>
<evidence type="ECO:0000256" key="3">
    <source>
        <dbReference type="ARBA" id="ARBA00022692"/>
    </source>
</evidence>
<evidence type="ECO:0000256" key="7">
    <source>
        <dbReference type="ARBA" id="ARBA00023180"/>
    </source>
</evidence>
<dbReference type="InterPro" id="IPR000719">
    <property type="entry name" value="Prot_kinase_dom"/>
</dbReference>
<feature type="compositionally biased region" description="Low complexity" evidence="8">
    <location>
        <begin position="409"/>
        <end position="420"/>
    </location>
</feature>
<dbReference type="GO" id="GO:0004714">
    <property type="term" value="F:transmembrane receptor protein tyrosine kinase activity"/>
    <property type="evidence" value="ECO:0007669"/>
    <property type="project" value="UniProtKB-EC"/>
</dbReference>
<dbReference type="Pfam" id="PF07714">
    <property type="entry name" value="PK_Tyr_Ser-Thr"/>
    <property type="match status" value="1"/>
</dbReference>
<evidence type="ECO:0000313" key="10">
    <source>
        <dbReference type="EMBL" id="KHN15304.1"/>
    </source>
</evidence>
<evidence type="ECO:0000256" key="1">
    <source>
        <dbReference type="ARBA" id="ARBA00004479"/>
    </source>
</evidence>
<dbReference type="GO" id="GO:0030246">
    <property type="term" value="F:carbohydrate binding"/>
    <property type="evidence" value="ECO:0007669"/>
    <property type="project" value="UniProtKB-KW"/>
</dbReference>
<dbReference type="InterPro" id="IPR008271">
    <property type="entry name" value="Ser/Thr_kinase_AS"/>
</dbReference>
<reference evidence="10" key="1">
    <citation type="submission" date="2014-07" db="EMBL/GenBank/DDBJ databases">
        <title>Identification of a novel salt tolerance gene in wild soybean by whole-genome sequencing.</title>
        <authorList>
            <person name="Lam H.-M."/>
            <person name="Qi X."/>
            <person name="Li M.-W."/>
            <person name="Liu X."/>
            <person name="Xie M."/>
            <person name="Ni M."/>
            <person name="Xu X."/>
        </authorList>
    </citation>
    <scope>NUCLEOTIDE SEQUENCE [LARGE SCALE GENOMIC DNA]</scope>
    <source>
        <tissue evidence="10">Root</tissue>
    </source>
</reference>
<keyword evidence="7" id="KW-0325">Glycoprotein</keyword>
<keyword evidence="10" id="KW-0418">Kinase</keyword>
<evidence type="ECO:0000256" key="6">
    <source>
        <dbReference type="ARBA" id="ARBA00023136"/>
    </source>
</evidence>
<keyword evidence="10" id="KW-0808">Transferase</keyword>
<gene>
    <name evidence="10" type="ORF">glysoja_026599</name>
</gene>
<evidence type="ECO:0000256" key="4">
    <source>
        <dbReference type="ARBA" id="ARBA00022729"/>
    </source>
</evidence>
<evidence type="ECO:0000256" key="2">
    <source>
        <dbReference type="ARBA" id="ARBA00022527"/>
    </source>
</evidence>
<feature type="region of interest" description="Disordered" evidence="8">
    <location>
        <begin position="403"/>
        <end position="426"/>
    </location>
</feature>
<dbReference type="GO" id="GO:0004674">
    <property type="term" value="F:protein serine/threonine kinase activity"/>
    <property type="evidence" value="ECO:0007669"/>
    <property type="project" value="UniProtKB-KW"/>
</dbReference>
<dbReference type="Gene3D" id="1.10.510.10">
    <property type="entry name" value="Transferase(Phosphotransferase) domain 1"/>
    <property type="match status" value="2"/>
</dbReference>
<keyword evidence="3" id="KW-0812">Transmembrane</keyword>
<dbReference type="PANTHER" id="PTHR27009">
    <property type="entry name" value="RUST RESISTANCE KINASE LR10-RELATED"/>
    <property type="match status" value="1"/>
</dbReference>
<keyword evidence="2" id="KW-0723">Serine/threonine-protein kinase</keyword>
<proteinExistence type="predicted"/>
<name>A0A0B2Q5Q6_GLYSO</name>
<sequence>MVAVKVLRGSSNKKIEEQFMAEVGTIGRIHHFNLVRLYGFCFENNLIALVYEYMGNGSLDKYLFHEKKTLGYEKLHDIAVGTARGIAYLHEECQQRIIHYDIKPGNILLDRNFNPKVADFGLAKLCNRDNTHITMTGGRGTPGYAAPELWMPFPITHKCDVYSYGMLLFEIIGRRRNLDIKLAESQEWFPTWVWKKIDTGQLGELMIVCEIEERSKEIAERMIKIALWCVQYRQELRPIMSVVVKMLEGSLEVPEPGNPFQHLMGAVTVAHPVQESKTYNTTTISSGSSVIVTDSSVVCATPIMRKRRNLDINLPESQEWFPVWVSKIFDTGEFSELLTACGIEKRHQEMAERMVKVALLCVQYRPESRPIMSDVVKMLEIYKPLNPFQHMMDGTFPGDLVQASRTDPSSSVNSSSSVMVTKPGIV</sequence>
<feature type="domain" description="Protein kinase" evidence="9">
    <location>
        <begin position="1"/>
        <end position="389"/>
    </location>
</feature>
<dbReference type="InterPro" id="IPR011009">
    <property type="entry name" value="Kinase-like_dom_sf"/>
</dbReference>
<dbReference type="EMBL" id="KN661139">
    <property type="protein sequence ID" value="KHN15304.1"/>
    <property type="molecule type" value="Genomic_DNA"/>
</dbReference>